<keyword evidence="4" id="KW-1185">Reference proteome</keyword>
<dbReference type="PANTHER" id="PTHR33387:SF3">
    <property type="entry name" value="DUF985 DOMAIN-CONTAINING PROTEIN"/>
    <property type="match status" value="1"/>
</dbReference>
<reference evidence="3 4" key="1">
    <citation type="journal article" date="2024" name="Science">
        <title>Giant polyketide synthase enzymes in the biosynthesis of giant marine polyether toxins.</title>
        <authorList>
            <person name="Fallon T.R."/>
            <person name="Shende V.V."/>
            <person name="Wierzbicki I.H."/>
            <person name="Pendleton A.L."/>
            <person name="Watervoot N.F."/>
            <person name="Auber R.P."/>
            <person name="Gonzalez D.J."/>
            <person name="Wisecaver J.H."/>
            <person name="Moore B.S."/>
        </authorList>
    </citation>
    <scope>NUCLEOTIDE SEQUENCE [LARGE SCALE GENOMIC DNA]</scope>
    <source>
        <strain evidence="3 4">12B1</strain>
    </source>
</reference>
<feature type="domain" description="DUF985" evidence="2">
    <location>
        <begin position="26"/>
        <end position="178"/>
    </location>
</feature>
<dbReference type="PANTHER" id="PTHR33387">
    <property type="entry name" value="RMLC-LIKE JELLY ROLL FOLD PROTEIN"/>
    <property type="match status" value="1"/>
</dbReference>
<protein>
    <recommendedName>
        <fullName evidence="2">DUF985 domain-containing protein</fullName>
    </recommendedName>
</protein>
<dbReference type="InterPro" id="IPR014710">
    <property type="entry name" value="RmlC-like_jellyroll"/>
</dbReference>
<evidence type="ECO:0000313" key="3">
    <source>
        <dbReference type="EMBL" id="KAL1526958.1"/>
    </source>
</evidence>
<accession>A0AB34K1F4</accession>
<dbReference type="InterPro" id="IPR009327">
    <property type="entry name" value="Cupin_DUF985"/>
</dbReference>
<dbReference type="SUPFAM" id="SSF51182">
    <property type="entry name" value="RmlC-like cupins"/>
    <property type="match status" value="1"/>
</dbReference>
<evidence type="ECO:0000259" key="2">
    <source>
        <dbReference type="Pfam" id="PF06172"/>
    </source>
</evidence>
<feature type="chain" id="PRO_5044196797" description="DUF985 domain-containing protein" evidence="1">
    <location>
        <begin position="20"/>
        <end position="206"/>
    </location>
</feature>
<gene>
    <name evidence="3" type="ORF">AB1Y20_015647</name>
</gene>
<dbReference type="Gene3D" id="2.60.120.10">
    <property type="entry name" value="Jelly Rolls"/>
    <property type="match status" value="1"/>
</dbReference>
<name>A0AB34K1F4_PRYPA</name>
<evidence type="ECO:0000313" key="4">
    <source>
        <dbReference type="Proteomes" id="UP001515480"/>
    </source>
</evidence>
<dbReference type="AlphaFoldDB" id="A0AB34K1F4"/>
<proteinExistence type="predicted"/>
<keyword evidence="1" id="KW-0732">Signal</keyword>
<sequence length="206" mass="22332">MLAARLITFLALTREPVSADIPPAAQKYVAALGLQRQPFGNYFAPTFTSPFSVSGLPAKFAGGTRRLSSAIYNLFASDDGAGSSQRGFPLHQLQQDETWHYYDGDGPIVLYLFNFTSGAVQQTSLGRLDASAHAGHTLMAQFTVPGSTWVGALLATNTSWAFTGAQTTPAFDPRDSTMVAGNDKLLHQFYEGFPSYRALIHRLTSF</sequence>
<organism evidence="3 4">
    <name type="scientific">Prymnesium parvum</name>
    <name type="common">Toxic golden alga</name>
    <dbReference type="NCBI Taxonomy" id="97485"/>
    <lineage>
        <taxon>Eukaryota</taxon>
        <taxon>Haptista</taxon>
        <taxon>Haptophyta</taxon>
        <taxon>Prymnesiophyceae</taxon>
        <taxon>Prymnesiales</taxon>
        <taxon>Prymnesiaceae</taxon>
        <taxon>Prymnesium</taxon>
    </lineage>
</organism>
<dbReference type="InterPro" id="IPR011051">
    <property type="entry name" value="RmlC_Cupin_sf"/>
</dbReference>
<dbReference type="EMBL" id="JBGBPQ010000003">
    <property type="protein sequence ID" value="KAL1526958.1"/>
    <property type="molecule type" value="Genomic_DNA"/>
</dbReference>
<dbReference type="InterPro" id="IPR039935">
    <property type="entry name" value="YML079W-like"/>
</dbReference>
<dbReference type="Proteomes" id="UP001515480">
    <property type="component" value="Unassembled WGS sequence"/>
</dbReference>
<feature type="signal peptide" evidence="1">
    <location>
        <begin position="1"/>
        <end position="19"/>
    </location>
</feature>
<comment type="caution">
    <text evidence="3">The sequence shown here is derived from an EMBL/GenBank/DDBJ whole genome shotgun (WGS) entry which is preliminary data.</text>
</comment>
<dbReference type="Pfam" id="PF06172">
    <property type="entry name" value="Cupin_5"/>
    <property type="match status" value="1"/>
</dbReference>
<evidence type="ECO:0000256" key="1">
    <source>
        <dbReference type="SAM" id="SignalP"/>
    </source>
</evidence>